<sequence length="175" mass="19532">MKNRNEKQFVLSILLVVVILGIGTTIALSTAISKPVVNSFQAADHETNIKEEIDGLKKTIQVKNTADKSAAFVRVRIVISPAKALGQDDYMIQGQNWTENEEQDGFYYYTKTLLPGEETEDLIFEVKNKEEVTESFDVLVYEESCVATSTSDSLTIEQIKEAFKKADGKTDQNQG</sequence>
<name>A0A3E3JZ56_9FIRM</name>
<reference evidence="1 2" key="1">
    <citation type="submission" date="2018-08" db="EMBL/GenBank/DDBJ databases">
        <title>A genome reference for cultivated species of the human gut microbiota.</title>
        <authorList>
            <person name="Zou Y."/>
            <person name="Xue W."/>
            <person name="Luo G."/>
        </authorList>
    </citation>
    <scope>NUCLEOTIDE SEQUENCE [LARGE SCALE GENOMIC DNA]</scope>
    <source>
        <strain evidence="1 2">AF37-2AT</strain>
    </source>
</reference>
<evidence type="ECO:0000313" key="1">
    <source>
        <dbReference type="EMBL" id="RGE84992.1"/>
    </source>
</evidence>
<evidence type="ECO:0000313" key="2">
    <source>
        <dbReference type="Proteomes" id="UP000261080"/>
    </source>
</evidence>
<proteinExistence type="predicted"/>
<gene>
    <name evidence="1" type="ORF">DW016_13950</name>
</gene>
<dbReference type="AlphaFoldDB" id="A0A3E3JZ56"/>
<organism evidence="1 2">
    <name type="scientific">Sellimonas intestinalis</name>
    <dbReference type="NCBI Taxonomy" id="1653434"/>
    <lineage>
        <taxon>Bacteria</taxon>
        <taxon>Bacillati</taxon>
        <taxon>Bacillota</taxon>
        <taxon>Clostridia</taxon>
        <taxon>Lachnospirales</taxon>
        <taxon>Lachnospiraceae</taxon>
        <taxon>Sellimonas</taxon>
    </lineage>
</organism>
<dbReference type="RefSeq" id="WP_117493799.1">
    <property type="nucleotide sequence ID" value="NZ_CAUAFM010000011.1"/>
</dbReference>
<protein>
    <submittedName>
        <fullName evidence="1">Uncharacterized protein</fullName>
    </submittedName>
</protein>
<accession>A0A3E3JZ56</accession>
<keyword evidence="2" id="KW-1185">Reference proteome</keyword>
<comment type="caution">
    <text evidence="1">The sequence shown here is derived from an EMBL/GenBank/DDBJ whole genome shotgun (WGS) entry which is preliminary data.</text>
</comment>
<dbReference type="Proteomes" id="UP000261080">
    <property type="component" value="Unassembled WGS sequence"/>
</dbReference>
<dbReference type="OrthoDB" id="1647762at2"/>
<dbReference type="EMBL" id="QVLX01000010">
    <property type="protein sequence ID" value="RGE84992.1"/>
    <property type="molecule type" value="Genomic_DNA"/>
</dbReference>